<dbReference type="SUPFAM" id="SSF52540">
    <property type="entry name" value="P-loop containing nucleoside triphosphate hydrolases"/>
    <property type="match status" value="1"/>
</dbReference>
<dbReference type="InterPro" id="IPR003018">
    <property type="entry name" value="GAF"/>
</dbReference>
<feature type="domain" description="Sigma-54 factor interaction" evidence="8">
    <location>
        <begin position="321"/>
        <end position="509"/>
    </location>
</feature>
<dbReference type="InterPro" id="IPR029016">
    <property type="entry name" value="GAF-like_dom_sf"/>
</dbReference>
<evidence type="ECO:0000256" key="2">
    <source>
        <dbReference type="ARBA" id="ARBA00022840"/>
    </source>
</evidence>
<dbReference type="Gene3D" id="1.10.10.60">
    <property type="entry name" value="Homeodomain-like"/>
    <property type="match status" value="1"/>
</dbReference>
<evidence type="ECO:0000256" key="6">
    <source>
        <dbReference type="ARBA" id="ARBA00023163"/>
    </source>
</evidence>
<dbReference type="AlphaFoldDB" id="A0A1I3VJS0"/>
<sequence length="589" mass="63997">MTNARHIEEIGQVLEGGQTGRDSVVSASWRRCVELYGMDPMRSDPAYIVTESELRDHRKQAEWMIAAARSGLQSLFRQVAGQNYVLLLTNAQGVCVDYFGDDLFTEDLRNAGLYLGSNWSEDLAGTCGVGACIVTQEPVTVHQDDHFGNAHVALSCTAAPIFDSLGQLAAVLDISLLRSPTPKSSQNLAMSLVTSAARRVEMANLMAESPRDWVLRLSSSPEFLDVDPEAAVRLDGAGRVLGYTRAARRLFPETGPILGRRIDEVLSVSVDDLPDLMRDRPTEERVIEMRDGGALFGHAIAPKAPRQPHHGMRRGGALAGLSGGDPAMARLLGQAERLAPGTVPLLITGETGTGKTKLARAIHMMSKAQGFISLECASLTPQDLAELCPDTVSLTTLMLRRIEELSPETAIALSGLLDRRPDLRTLSTSCLDPARIALPRTLFHRLTGCILSVPPLRMRRDLDWLMSRHLRRHAADTIRLSPSARAELMGRTWPGNIRELEQVLDTAAALCVGPVIDLPDLPSPVGCEPADGPVDGPEDGPATPANPWASLEQVLIACDWNMARAARRFGVNRSTILRRMRAAGLRPPE</sequence>
<evidence type="ECO:0000256" key="5">
    <source>
        <dbReference type="ARBA" id="ARBA00023125"/>
    </source>
</evidence>
<evidence type="ECO:0000256" key="3">
    <source>
        <dbReference type="ARBA" id="ARBA00023012"/>
    </source>
</evidence>
<dbReference type="Pfam" id="PF01590">
    <property type="entry name" value="GAF"/>
    <property type="match status" value="1"/>
</dbReference>
<dbReference type="GO" id="GO:0000160">
    <property type="term" value="P:phosphorelay signal transduction system"/>
    <property type="evidence" value="ECO:0007669"/>
    <property type="project" value="UniProtKB-KW"/>
</dbReference>
<accession>A0A1I3VJS0</accession>
<dbReference type="STRING" id="588602.SAMN04487991_3399"/>
<dbReference type="SUPFAM" id="SSF55781">
    <property type="entry name" value="GAF domain-like"/>
    <property type="match status" value="1"/>
</dbReference>
<dbReference type="GO" id="GO:0006355">
    <property type="term" value="P:regulation of DNA-templated transcription"/>
    <property type="evidence" value="ECO:0007669"/>
    <property type="project" value="InterPro"/>
</dbReference>
<feature type="region of interest" description="Disordered" evidence="7">
    <location>
        <begin position="526"/>
        <end position="546"/>
    </location>
</feature>
<dbReference type="InterPro" id="IPR027417">
    <property type="entry name" value="P-loop_NTPase"/>
</dbReference>
<dbReference type="SUPFAM" id="SSF46689">
    <property type="entry name" value="Homeodomain-like"/>
    <property type="match status" value="1"/>
</dbReference>
<protein>
    <submittedName>
        <fullName evidence="9">Transcriptional regulator of acetoin/glycerol metabolism</fullName>
    </submittedName>
</protein>
<dbReference type="Pfam" id="PF25601">
    <property type="entry name" value="AAA_lid_14"/>
    <property type="match status" value="1"/>
</dbReference>
<dbReference type="CDD" id="cd00009">
    <property type="entry name" value="AAA"/>
    <property type="match status" value="1"/>
</dbReference>
<evidence type="ECO:0000313" key="10">
    <source>
        <dbReference type="Proteomes" id="UP000199630"/>
    </source>
</evidence>
<evidence type="ECO:0000259" key="8">
    <source>
        <dbReference type="PROSITE" id="PS50045"/>
    </source>
</evidence>
<dbReference type="InterPro" id="IPR025662">
    <property type="entry name" value="Sigma_54_int_dom_ATP-bd_1"/>
</dbReference>
<name>A0A1I3VJS0_9RHOB</name>
<dbReference type="GO" id="GO:0005524">
    <property type="term" value="F:ATP binding"/>
    <property type="evidence" value="ECO:0007669"/>
    <property type="project" value="UniProtKB-KW"/>
</dbReference>
<dbReference type="PANTHER" id="PTHR32071">
    <property type="entry name" value="TRANSCRIPTIONAL REGULATORY PROTEIN"/>
    <property type="match status" value="1"/>
</dbReference>
<keyword evidence="5" id="KW-0238">DNA-binding</keyword>
<dbReference type="Pfam" id="PF00158">
    <property type="entry name" value="Sigma54_activat"/>
    <property type="match status" value="1"/>
</dbReference>
<dbReference type="InterPro" id="IPR058031">
    <property type="entry name" value="AAA_lid_NorR"/>
</dbReference>
<evidence type="ECO:0000256" key="7">
    <source>
        <dbReference type="SAM" id="MobiDB-lite"/>
    </source>
</evidence>
<dbReference type="InterPro" id="IPR002078">
    <property type="entry name" value="Sigma_54_int"/>
</dbReference>
<dbReference type="Proteomes" id="UP000199630">
    <property type="component" value="Unassembled WGS sequence"/>
</dbReference>
<keyword evidence="3" id="KW-0902">Two-component regulatory system</keyword>
<dbReference type="PROSITE" id="PS00675">
    <property type="entry name" value="SIGMA54_INTERACT_1"/>
    <property type="match status" value="1"/>
</dbReference>
<evidence type="ECO:0000313" key="9">
    <source>
        <dbReference type="EMBL" id="SFJ95420.1"/>
    </source>
</evidence>
<dbReference type="PROSITE" id="PS50045">
    <property type="entry name" value="SIGMA54_INTERACT_4"/>
    <property type="match status" value="1"/>
</dbReference>
<proteinExistence type="predicted"/>
<evidence type="ECO:0000256" key="4">
    <source>
        <dbReference type="ARBA" id="ARBA00023015"/>
    </source>
</evidence>
<dbReference type="EMBL" id="FORH01000007">
    <property type="protein sequence ID" value="SFJ95420.1"/>
    <property type="molecule type" value="Genomic_DNA"/>
</dbReference>
<keyword evidence="2" id="KW-0067">ATP-binding</keyword>
<dbReference type="InterPro" id="IPR009057">
    <property type="entry name" value="Homeodomain-like_sf"/>
</dbReference>
<keyword evidence="6" id="KW-0804">Transcription</keyword>
<dbReference type="RefSeq" id="WP_090061897.1">
    <property type="nucleotide sequence ID" value="NZ_FORH01000007.1"/>
</dbReference>
<keyword evidence="10" id="KW-1185">Reference proteome</keyword>
<dbReference type="GO" id="GO:0043565">
    <property type="term" value="F:sequence-specific DNA binding"/>
    <property type="evidence" value="ECO:0007669"/>
    <property type="project" value="InterPro"/>
</dbReference>
<evidence type="ECO:0000256" key="1">
    <source>
        <dbReference type="ARBA" id="ARBA00022741"/>
    </source>
</evidence>
<dbReference type="OrthoDB" id="9805953at2"/>
<dbReference type="Gene3D" id="1.10.8.60">
    <property type="match status" value="1"/>
</dbReference>
<keyword evidence="4" id="KW-0805">Transcription regulation</keyword>
<dbReference type="Gene3D" id="3.40.50.300">
    <property type="entry name" value="P-loop containing nucleotide triphosphate hydrolases"/>
    <property type="match status" value="1"/>
</dbReference>
<keyword evidence="1" id="KW-0547">Nucleotide-binding</keyword>
<reference evidence="10" key="1">
    <citation type="submission" date="2016-10" db="EMBL/GenBank/DDBJ databases">
        <authorList>
            <person name="Varghese N."/>
            <person name="Submissions S."/>
        </authorList>
    </citation>
    <scope>NUCLEOTIDE SEQUENCE [LARGE SCALE GENOMIC DNA]</scope>
    <source>
        <strain evidence="10">DSM 26471</strain>
    </source>
</reference>
<dbReference type="Pfam" id="PF02954">
    <property type="entry name" value="HTH_8"/>
    <property type="match status" value="1"/>
</dbReference>
<organism evidence="9 10">
    <name type="scientific">Celeribacter neptunius</name>
    <dbReference type="NCBI Taxonomy" id="588602"/>
    <lineage>
        <taxon>Bacteria</taxon>
        <taxon>Pseudomonadati</taxon>
        <taxon>Pseudomonadota</taxon>
        <taxon>Alphaproteobacteria</taxon>
        <taxon>Rhodobacterales</taxon>
        <taxon>Roseobacteraceae</taxon>
        <taxon>Celeribacter</taxon>
    </lineage>
</organism>
<gene>
    <name evidence="9" type="ORF">SAMN04487991_3399</name>
</gene>
<dbReference type="InterPro" id="IPR002197">
    <property type="entry name" value="HTH_Fis"/>
</dbReference>
<dbReference type="Gene3D" id="3.30.450.40">
    <property type="match status" value="1"/>
</dbReference>